<dbReference type="NCBIfam" id="TIGR02532">
    <property type="entry name" value="IV_pilin_GFxxxE"/>
    <property type="match status" value="1"/>
</dbReference>
<dbReference type="EMBL" id="JAPDDR010000018">
    <property type="protein sequence ID" value="MCW1916733.1"/>
    <property type="molecule type" value="Genomic_DNA"/>
</dbReference>
<dbReference type="RefSeq" id="WP_264516322.1">
    <property type="nucleotide sequence ID" value="NZ_JAPDDR010000018.1"/>
</dbReference>
<sequence>MKSGTASPRSGFTLVEMMVTMAIGSIILFVAATILSRAGDGYDRGSGNVAAEREARALLTQLSGDLAKAEWHKDTILENDGSGWRQAQLGFISLQADDAQTEKKRNGDLCAIHYYIKDVVVAGTTVRCLMRGFRDSGDVFPALRGSGSFDSLFTEEDADEPVAFGVVSFSAEPLMRDGSGRWEDWDGDTSNAPDALRIKLTVARRDLLGKLTTSADWGNHPLLGDPEEASHNRGLETYEAIQRFGNDA</sequence>
<dbReference type="Proteomes" id="UP001165653">
    <property type="component" value="Unassembled WGS sequence"/>
</dbReference>
<proteinExistence type="predicted"/>
<accession>A0ABT3GA58</accession>
<evidence type="ECO:0000256" key="1">
    <source>
        <dbReference type="SAM" id="Phobius"/>
    </source>
</evidence>
<keyword evidence="1" id="KW-0472">Membrane</keyword>
<protein>
    <submittedName>
        <fullName evidence="2">Prepilin-type N-terminal cleavage/methylation domain-containing protein</fullName>
    </submittedName>
</protein>
<dbReference type="Pfam" id="PF07963">
    <property type="entry name" value="N_methyl"/>
    <property type="match status" value="1"/>
</dbReference>
<keyword evidence="1" id="KW-1133">Transmembrane helix</keyword>
<feature type="transmembrane region" description="Helical" evidence="1">
    <location>
        <begin position="12"/>
        <end position="35"/>
    </location>
</feature>
<comment type="caution">
    <text evidence="2">The sequence shown here is derived from an EMBL/GenBank/DDBJ whole genome shotgun (WGS) entry which is preliminary data.</text>
</comment>
<keyword evidence="3" id="KW-1185">Reference proteome</keyword>
<organism evidence="2 3">
    <name type="scientific">Luteolibacter rhizosphaerae</name>
    <dbReference type="NCBI Taxonomy" id="2989719"/>
    <lineage>
        <taxon>Bacteria</taxon>
        <taxon>Pseudomonadati</taxon>
        <taxon>Verrucomicrobiota</taxon>
        <taxon>Verrucomicrobiia</taxon>
        <taxon>Verrucomicrobiales</taxon>
        <taxon>Verrucomicrobiaceae</taxon>
        <taxon>Luteolibacter</taxon>
    </lineage>
</organism>
<evidence type="ECO:0000313" key="3">
    <source>
        <dbReference type="Proteomes" id="UP001165653"/>
    </source>
</evidence>
<keyword evidence="1" id="KW-0812">Transmembrane</keyword>
<dbReference type="PROSITE" id="PS00409">
    <property type="entry name" value="PROKAR_NTER_METHYL"/>
    <property type="match status" value="1"/>
</dbReference>
<reference evidence="2" key="1">
    <citation type="submission" date="2022-10" db="EMBL/GenBank/DDBJ databases">
        <title>Luteolibacter sp. GHJ8, whole genome shotgun sequencing project.</title>
        <authorList>
            <person name="Zhao G."/>
            <person name="Shen L."/>
        </authorList>
    </citation>
    <scope>NUCLEOTIDE SEQUENCE</scope>
    <source>
        <strain evidence="2">GHJ8</strain>
    </source>
</reference>
<dbReference type="InterPro" id="IPR012902">
    <property type="entry name" value="N_methyl_site"/>
</dbReference>
<evidence type="ECO:0000313" key="2">
    <source>
        <dbReference type="EMBL" id="MCW1916733.1"/>
    </source>
</evidence>
<gene>
    <name evidence="2" type="ORF">OJ996_24310</name>
</gene>
<name>A0ABT3GA58_9BACT</name>